<dbReference type="Pfam" id="PF00746">
    <property type="entry name" value="Gram_pos_anchor"/>
    <property type="match status" value="1"/>
</dbReference>
<evidence type="ECO:0000313" key="8">
    <source>
        <dbReference type="Proteomes" id="UP000030012"/>
    </source>
</evidence>
<evidence type="ECO:0000256" key="2">
    <source>
        <dbReference type="ARBA" id="ARBA00022525"/>
    </source>
</evidence>
<dbReference type="Proteomes" id="UP000030012">
    <property type="component" value="Unassembled WGS sequence"/>
</dbReference>
<dbReference type="InterPro" id="IPR019931">
    <property type="entry name" value="LPXTG_anchor"/>
</dbReference>
<gene>
    <name evidence="7" type="ORF">Z968_11910</name>
</gene>
<dbReference type="EMBL" id="JENJ01000077">
    <property type="protein sequence ID" value="KGM94288.1"/>
    <property type="molecule type" value="Genomic_DNA"/>
</dbReference>
<evidence type="ECO:0000313" key="7">
    <source>
        <dbReference type="EMBL" id="KGM94288.1"/>
    </source>
</evidence>
<keyword evidence="1" id="KW-0134">Cell wall</keyword>
<feature type="domain" description="Gram-positive cocci surface proteins LPxTG" evidence="6">
    <location>
        <begin position="891"/>
        <end position="925"/>
    </location>
</feature>
<dbReference type="PROSITE" id="PS50847">
    <property type="entry name" value="GRAM_POS_ANCHORING"/>
    <property type="match status" value="1"/>
</dbReference>
<keyword evidence="4" id="KW-0572">Peptidoglycan-anchor</keyword>
<name>A0A0A0I0V9_CLONO</name>
<keyword evidence="5" id="KW-0472">Membrane</keyword>
<comment type="caution">
    <text evidence="7">The sequence shown here is derived from an EMBL/GenBank/DDBJ whole genome shotgun (WGS) entry which is preliminary data.</text>
</comment>
<dbReference type="AlphaFoldDB" id="A0A0A0I0V9"/>
<keyword evidence="5" id="KW-1133">Transmembrane helix</keyword>
<sequence length="925" mass="104726">MQRRKIFKKFLSTFITILFIVQLIPIQIAKGLDKDVKLDITITVLTGTEPFNKKKSYLYPGEDYSDKDSYIRTLDTLKYSLQYTVNSSDEPIDNLTITSTIPLDDKGNKIGTWDSNLKNITGVVIEENGRKLIYKKKKAISNEAVKIDFPMKVSGNIKNGTKFKVAFNVQGDNIEPHTINTKEVTVSALPKFDLINTHDINNGRIEALGPNGEKGSEALNGKVSFCDDLNEFGTKNATLYTWRHKNEDHIKSCGINGDDDNTVISTLPYGSLELGFDDNRSVLESGKIIAKQESPGKDINITIKNMDSSENHYPTKDILGNAIDKESKYVFSGYIVLWVNENDIYLGENQITNRFNKFNVKSISGALNNNDGNENLDNNTTSFTYIKREEGKPGCAFDVSYIKSIDEVEKLHSMNNWWSGDGSFALNINVKAKNGEVGTISPVTATTQCSEINNGEYVLGNYKPETHENIGQGDRVKLSKAIVRIENTANKEVIKPNEDVKFNLKWSFTTNRKIGDSKVKDEIVVKSILPKELSYKSGTSSIENKSIEPTTKKNEDGSTILTWTIKNSEINIDRGDITYEAKSNLTFDRENIESKAVIYSPMDVSSEEKRTSTIGLTTLNMAMWKIDQEVLQKEIEKNKDINYVLSYFQTYNKEYRNVDIIDVIPFNGDNRGTKYSGKCFLKSIKSNVGEEIYISYDDPKTINKNPKENKSNWIPYEENIIKGSKVTAVKIHCRVLSTEETARKVLITLGTKDNTKDDIYVNSIEGTLDEINKVVKSSNISTKVYEKEKIKENETSISQNYKHNLEKEKPKEVYNENNKEVYKISLDKTNKNSAKEDTNERKNLIDNNISNGKISESLNENKYLDKSVIKETIKVISNKICDNQDKNNKKLPITATNYYNHLLIGIVMLIGVIGLIIYKRKRNKK</sequence>
<accession>A0A0A0I0V9</accession>
<feature type="transmembrane region" description="Helical" evidence="5">
    <location>
        <begin position="898"/>
        <end position="918"/>
    </location>
</feature>
<keyword evidence="5" id="KW-0812">Transmembrane</keyword>
<evidence type="ECO:0000259" key="6">
    <source>
        <dbReference type="PROSITE" id="PS50847"/>
    </source>
</evidence>
<dbReference type="RefSeq" id="WP_039256215.1">
    <property type="nucleotide sequence ID" value="NZ_JENJ01000077.1"/>
</dbReference>
<evidence type="ECO:0000256" key="3">
    <source>
        <dbReference type="ARBA" id="ARBA00022729"/>
    </source>
</evidence>
<keyword evidence="2" id="KW-0964">Secreted</keyword>
<evidence type="ECO:0000256" key="1">
    <source>
        <dbReference type="ARBA" id="ARBA00022512"/>
    </source>
</evidence>
<organism evidence="7 8">
    <name type="scientific">Clostridium novyi A str. 4552</name>
    <dbReference type="NCBI Taxonomy" id="1444289"/>
    <lineage>
        <taxon>Bacteria</taxon>
        <taxon>Bacillati</taxon>
        <taxon>Bacillota</taxon>
        <taxon>Clostridia</taxon>
        <taxon>Eubacteriales</taxon>
        <taxon>Clostridiaceae</taxon>
        <taxon>Clostridium</taxon>
    </lineage>
</organism>
<dbReference type="OrthoDB" id="2194922at2"/>
<evidence type="ECO:0000256" key="4">
    <source>
        <dbReference type="ARBA" id="ARBA00023088"/>
    </source>
</evidence>
<proteinExistence type="predicted"/>
<keyword evidence="3" id="KW-0732">Signal</keyword>
<evidence type="ECO:0000256" key="5">
    <source>
        <dbReference type="SAM" id="Phobius"/>
    </source>
</evidence>
<reference evidence="7 8" key="1">
    <citation type="submission" date="2014-01" db="EMBL/GenBank/DDBJ databases">
        <title>Plasmidome dynamics in the species complex Clostridium novyi sensu lato converts strains of independent lineages into distinctly different pathogens.</title>
        <authorList>
            <person name="Skarin H."/>
            <person name="Segerman B."/>
        </authorList>
    </citation>
    <scope>NUCLEOTIDE SEQUENCE [LARGE SCALE GENOMIC DNA]</scope>
    <source>
        <strain evidence="7 8">4552</strain>
    </source>
</reference>
<protein>
    <recommendedName>
        <fullName evidence="6">Gram-positive cocci surface proteins LPxTG domain-containing protein</fullName>
    </recommendedName>
</protein>